<dbReference type="GO" id="GO:0003796">
    <property type="term" value="F:lysozyme activity"/>
    <property type="evidence" value="ECO:0007669"/>
    <property type="project" value="UniProtKB-EC"/>
</dbReference>
<evidence type="ECO:0000259" key="7">
    <source>
        <dbReference type="PROSITE" id="PS00128"/>
    </source>
</evidence>
<accession>A0A8C4X4U1</accession>
<dbReference type="InterPro" id="IPR023346">
    <property type="entry name" value="Lysozyme-like_dom_sf"/>
</dbReference>
<sequence>MKVFAFFILLIAVTSAKRLGRCTVASIFKANGLDGYEGYGLGNYICMAFWESHFKTHKVRTSDNVGKDYGIFQINSYKWCDDGLPGGKNLCKVKCGDLLGDDLKASVDCAKIIVKLEGLKSWYTWEKYCDGRNMRRWTKGCDLY</sequence>
<evidence type="ECO:0000313" key="9">
    <source>
        <dbReference type="Proteomes" id="UP000694620"/>
    </source>
</evidence>
<evidence type="ECO:0000256" key="4">
    <source>
        <dbReference type="ARBA" id="ARBA00023157"/>
    </source>
</evidence>
<feature type="domain" description="Glycosyl hydrolases family 22 (GH22)" evidence="7">
    <location>
        <begin position="91"/>
        <end position="109"/>
    </location>
</feature>
<evidence type="ECO:0000256" key="3">
    <source>
        <dbReference type="ARBA" id="ARBA00022638"/>
    </source>
</evidence>
<evidence type="ECO:0000256" key="6">
    <source>
        <dbReference type="SAM" id="SignalP"/>
    </source>
</evidence>
<dbReference type="Proteomes" id="UP000694620">
    <property type="component" value="Chromosome 4"/>
</dbReference>
<reference evidence="8" key="3">
    <citation type="submission" date="2025-09" db="UniProtKB">
        <authorList>
            <consortium name="Ensembl"/>
        </authorList>
    </citation>
    <scope>IDENTIFICATION</scope>
</reference>
<dbReference type="PRINTS" id="PR00135">
    <property type="entry name" value="LYZLACT"/>
</dbReference>
<dbReference type="Ensembl" id="ENSECRT00000004913.1">
    <property type="protein sequence ID" value="ENSECRP00000004830.1"/>
    <property type="gene ID" value="ENSECRG00000003275.1"/>
</dbReference>
<evidence type="ECO:0000256" key="5">
    <source>
        <dbReference type="RuleBase" id="RU004440"/>
    </source>
</evidence>
<dbReference type="CDD" id="cd16897">
    <property type="entry name" value="LYZ_C"/>
    <property type="match status" value="1"/>
</dbReference>
<dbReference type="AlphaFoldDB" id="A0A8C4X4U1"/>
<name>A0A8C4X4U1_ERPCA</name>
<dbReference type="Gene3D" id="1.10.530.10">
    <property type="match status" value="1"/>
</dbReference>
<dbReference type="InterPro" id="IPR001916">
    <property type="entry name" value="Glyco_hydro_22"/>
</dbReference>
<dbReference type="OrthoDB" id="17373at2759"/>
<dbReference type="GO" id="GO:0031640">
    <property type="term" value="P:killing of cells of another organism"/>
    <property type="evidence" value="ECO:0007669"/>
    <property type="project" value="UniProtKB-KW"/>
</dbReference>
<dbReference type="PANTHER" id="PTHR11407">
    <property type="entry name" value="LYSOZYME C"/>
    <property type="match status" value="1"/>
</dbReference>
<dbReference type="GO" id="GO:0042742">
    <property type="term" value="P:defense response to bacterium"/>
    <property type="evidence" value="ECO:0007669"/>
    <property type="project" value="UniProtKB-KW"/>
</dbReference>
<gene>
    <name evidence="8" type="primary">lyz</name>
</gene>
<dbReference type="PROSITE" id="PS00128">
    <property type="entry name" value="GLYCOSYL_HYDROL_F22_1"/>
    <property type="match status" value="1"/>
</dbReference>
<keyword evidence="6" id="KW-0732">Signal</keyword>
<protein>
    <recommendedName>
        <fullName evidence="2">lysozyme</fullName>
        <ecNumber evidence="2">3.2.1.17</ecNumber>
    </recommendedName>
</protein>
<organism evidence="8 9">
    <name type="scientific">Erpetoichthys calabaricus</name>
    <name type="common">Rope fish</name>
    <name type="synonym">Calamoichthys calabaricus</name>
    <dbReference type="NCBI Taxonomy" id="27687"/>
    <lineage>
        <taxon>Eukaryota</taxon>
        <taxon>Metazoa</taxon>
        <taxon>Chordata</taxon>
        <taxon>Craniata</taxon>
        <taxon>Vertebrata</taxon>
        <taxon>Euteleostomi</taxon>
        <taxon>Actinopterygii</taxon>
        <taxon>Polypteriformes</taxon>
        <taxon>Polypteridae</taxon>
        <taxon>Erpetoichthys</taxon>
    </lineage>
</organism>
<keyword evidence="3" id="KW-0081">Bacteriolytic enzyme</keyword>
<dbReference type="PROSITE" id="PS51348">
    <property type="entry name" value="GLYCOSYL_HYDROL_F22_2"/>
    <property type="match status" value="1"/>
</dbReference>
<evidence type="ECO:0000256" key="2">
    <source>
        <dbReference type="ARBA" id="ARBA00012732"/>
    </source>
</evidence>
<feature type="signal peptide" evidence="6">
    <location>
        <begin position="1"/>
        <end position="16"/>
    </location>
</feature>
<dbReference type="Pfam" id="PF00062">
    <property type="entry name" value="Lys"/>
    <property type="match status" value="1"/>
</dbReference>
<dbReference type="SMART" id="SM00263">
    <property type="entry name" value="LYZ1"/>
    <property type="match status" value="1"/>
</dbReference>
<reference evidence="8" key="1">
    <citation type="submission" date="2021-06" db="EMBL/GenBank/DDBJ databases">
        <authorList>
            <consortium name="Wellcome Sanger Institute Data Sharing"/>
        </authorList>
    </citation>
    <scope>NUCLEOTIDE SEQUENCE [LARGE SCALE GENOMIC DNA]</scope>
</reference>
<dbReference type="EC" id="3.2.1.17" evidence="2"/>
<evidence type="ECO:0000313" key="8">
    <source>
        <dbReference type="Ensembl" id="ENSECRP00000004830.1"/>
    </source>
</evidence>
<dbReference type="FunFam" id="1.10.530.10:FF:000001">
    <property type="entry name" value="Lysozyme C"/>
    <property type="match status" value="1"/>
</dbReference>
<dbReference type="SUPFAM" id="SSF53955">
    <property type="entry name" value="Lysozyme-like"/>
    <property type="match status" value="1"/>
</dbReference>
<dbReference type="PRINTS" id="PR00137">
    <property type="entry name" value="LYSOZYME"/>
</dbReference>
<dbReference type="RefSeq" id="XP_028657117.1">
    <property type="nucleotide sequence ID" value="XM_028801284.2"/>
</dbReference>
<dbReference type="GeneTree" id="ENSGT00940000153832"/>
<dbReference type="PANTHER" id="PTHR11407:SF63">
    <property type="entry name" value="LYSOZYME C"/>
    <property type="match status" value="1"/>
</dbReference>
<keyword evidence="3" id="KW-0929">Antimicrobial</keyword>
<feature type="chain" id="PRO_5034702977" description="lysozyme" evidence="6">
    <location>
        <begin position="17"/>
        <end position="144"/>
    </location>
</feature>
<dbReference type="InterPro" id="IPR019799">
    <property type="entry name" value="Glyco_hydro_22_CS"/>
</dbReference>
<reference evidence="8" key="2">
    <citation type="submission" date="2025-08" db="UniProtKB">
        <authorList>
            <consortium name="Ensembl"/>
        </authorList>
    </citation>
    <scope>IDENTIFICATION</scope>
</reference>
<dbReference type="InterPro" id="IPR000974">
    <property type="entry name" value="Glyco_hydro_22_lys"/>
</dbReference>
<keyword evidence="4" id="KW-1015">Disulfide bond</keyword>
<evidence type="ECO:0000256" key="1">
    <source>
        <dbReference type="ARBA" id="ARBA00010859"/>
    </source>
</evidence>
<proteinExistence type="inferred from homology"/>
<keyword evidence="9" id="KW-1185">Reference proteome</keyword>
<dbReference type="GeneID" id="114651386"/>
<comment type="similarity">
    <text evidence="1 5">Belongs to the glycosyl hydrolase 22 family.</text>
</comment>